<feature type="compositionally biased region" description="Low complexity" evidence="1">
    <location>
        <begin position="46"/>
        <end position="67"/>
    </location>
</feature>
<protein>
    <recommendedName>
        <fullName evidence="3">Collagen triple helix repeat</fullName>
    </recommendedName>
</protein>
<accession>A0A6J5M4E7</accession>
<evidence type="ECO:0008006" key="3">
    <source>
        <dbReference type="Google" id="ProtNLM"/>
    </source>
</evidence>
<gene>
    <name evidence="2" type="ORF">UFOVP344_21</name>
</gene>
<evidence type="ECO:0000256" key="1">
    <source>
        <dbReference type="SAM" id="MobiDB-lite"/>
    </source>
</evidence>
<feature type="compositionally biased region" description="Polar residues" evidence="1">
    <location>
        <begin position="1"/>
        <end position="11"/>
    </location>
</feature>
<organism evidence="2">
    <name type="scientific">uncultured Caudovirales phage</name>
    <dbReference type="NCBI Taxonomy" id="2100421"/>
    <lineage>
        <taxon>Viruses</taxon>
        <taxon>Duplodnaviria</taxon>
        <taxon>Heunggongvirae</taxon>
        <taxon>Uroviricota</taxon>
        <taxon>Caudoviricetes</taxon>
        <taxon>Peduoviridae</taxon>
        <taxon>Maltschvirus</taxon>
        <taxon>Maltschvirus maltsch</taxon>
    </lineage>
</organism>
<reference evidence="2" key="1">
    <citation type="submission" date="2020-04" db="EMBL/GenBank/DDBJ databases">
        <authorList>
            <person name="Chiriac C."/>
            <person name="Salcher M."/>
            <person name="Ghai R."/>
            <person name="Kavagutti S V."/>
        </authorList>
    </citation>
    <scope>NUCLEOTIDE SEQUENCE</scope>
</reference>
<proteinExistence type="predicted"/>
<sequence>MSTEIVATPTSFHGLEGVNDFDPVPGPQGPQGEKGDTGPMGPTGPVGPSGAQGSIGPTGPAGPAGAAGAAGLGVPSGGGTGRVLTKNSPTDNDTAWVNPIQTVILLVTDPLGANVAIGDGRAYFPVPSDLTGMNLIGCSATLDTAGTGGGFLCQLRRKRAGADVDMLTTRISIDSAENDSRDATVPPSINTANDDVVTADRIYIDIDGVPTGGKGLSVTMQFQLP</sequence>
<evidence type="ECO:0000313" key="2">
    <source>
        <dbReference type="EMBL" id="CAB4138749.1"/>
    </source>
</evidence>
<feature type="region of interest" description="Disordered" evidence="1">
    <location>
        <begin position="1"/>
        <end position="73"/>
    </location>
</feature>
<dbReference type="EMBL" id="LR796349">
    <property type="protein sequence ID" value="CAB4138749.1"/>
    <property type="molecule type" value="Genomic_DNA"/>
</dbReference>
<name>A0A6J5M4E7_9CAUD</name>